<keyword evidence="1" id="KW-1133">Transmembrane helix</keyword>
<dbReference type="AlphaFoldDB" id="A0AAV4IT76"/>
<dbReference type="EMBL" id="BMAT01013464">
    <property type="protein sequence ID" value="GFS13639.1"/>
    <property type="molecule type" value="Genomic_DNA"/>
</dbReference>
<proteinExistence type="predicted"/>
<dbReference type="GO" id="GO:0006044">
    <property type="term" value="P:N-acetylglucosamine metabolic process"/>
    <property type="evidence" value="ECO:0007669"/>
    <property type="project" value="TreeGrafter"/>
</dbReference>
<dbReference type="GO" id="GO:0006790">
    <property type="term" value="P:sulfur compound metabolic process"/>
    <property type="evidence" value="ECO:0007669"/>
    <property type="project" value="TreeGrafter"/>
</dbReference>
<dbReference type="Proteomes" id="UP000762676">
    <property type="component" value="Unassembled WGS sequence"/>
</dbReference>
<gene>
    <name evidence="3" type="ORF">ElyMa_006727100</name>
</gene>
<organism evidence="3 4">
    <name type="scientific">Elysia marginata</name>
    <dbReference type="NCBI Taxonomy" id="1093978"/>
    <lineage>
        <taxon>Eukaryota</taxon>
        <taxon>Metazoa</taxon>
        <taxon>Spiralia</taxon>
        <taxon>Lophotrochozoa</taxon>
        <taxon>Mollusca</taxon>
        <taxon>Gastropoda</taxon>
        <taxon>Heterobranchia</taxon>
        <taxon>Euthyneura</taxon>
        <taxon>Panpulmonata</taxon>
        <taxon>Sacoglossa</taxon>
        <taxon>Placobranchoidea</taxon>
        <taxon>Plakobranchidae</taxon>
        <taxon>Elysia</taxon>
    </lineage>
</organism>
<protein>
    <submittedName>
        <fullName evidence="3">Carbohydrate sulfotransferase</fullName>
    </submittedName>
</protein>
<keyword evidence="1" id="KW-0472">Membrane</keyword>
<feature type="domain" description="Sulfotransferase" evidence="2">
    <location>
        <begin position="79"/>
        <end position="325"/>
    </location>
</feature>
<keyword evidence="4" id="KW-1185">Reference proteome</keyword>
<dbReference type="Gene3D" id="3.40.50.300">
    <property type="entry name" value="P-loop containing nucleotide triphosphate hydrolases"/>
    <property type="match status" value="1"/>
</dbReference>
<evidence type="ECO:0000259" key="2">
    <source>
        <dbReference type="Pfam" id="PF00685"/>
    </source>
</evidence>
<feature type="transmembrane region" description="Helical" evidence="1">
    <location>
        <begin position="35"/>
        <end position="56"/>
    </location>
</feature>
<evidence type="ECO:0000313" key="4">
    <source>
        <dbReference type="Proteomes" id="UP000762676"/>
    </source>
</evidence>
<comment type="caution">
    <text evidence="3">The sequence shown here is derived from an EMBL/GenBank/DDBJ whole genome shotgun (WGS) entry which is preliminary data.</text>
</comment>
<name>A0AAV4IT76_9GAST</name>
<keyword evidence="1" id="KW-0812">Transmembrane</keyword>
<dbReference type="PANTHER" id="PTHR10704:SF44">
    <property type="entry name" value="LD35051P-RELATED"/>
    <property type="match status" value="1"/>
</dbReference>
<evidence type="ECO:0000313" key="3">
    <source>
        <dbReference type="EMBL" id="GFS13639.1"/>
    </source>
</evidence>
<sequence length="364" mass="40594">MGSFGQVTSLSRAKLGSVLKEPCCLQRLAKNRKSVLVVCLGLALVLCIVHLASYVVSRNVSPSPMFGKPSPQRLKPRLKILIVSYMRSGSTLCGNILQAHPGVFYVYEPLLYLWDHYVPGKDLSKNLPLRRRAKALWRESKPVIPPPLDFLSYMFHCNVSTYNLDFLTNVAHSKAFRESGCVKSVGGSNVMNVTLGCATGVKHRCQASSAVAQKVVRLTMAEGGRLLKRDPSIRLVHLVRDPRGVLLSRMRFNQKTKGEMHKNYTSICRRMLADMKDTVHLNKNHWGRILTVRYEDLAQDLLSITSKIYKFVGLEMLPSVRDFLAKMTATDARNVHGKIAGDTATKVPISCDNSLIDIKLLDSA</sequence>
<dbReference type="PANTHER" id="PTHR10704">
    <property type="entry name" value="CARBOHYDRATE SULFOTRANSFERASE"/>
    <property type="match status" value="1"/>
</dbReference>
<reference evidence="3 4" key="1">
    <citation type="journal article" date="2021" name="Elife">
        <title>Chloroplast acquisition without the gene transfer in kleptoplastic sea slugs, Plakobranchus ocellatus.</title>
        <authorList>
            <person name="Maeda T."/>
            <person name="Takahashi S."/>
            <person name="Yoshida T."/>
            <person name="Shimamura S."/>
            <person name="Takaki Y."/>
            <person name="Nagai Y."/>
            <person name="Toyoda A."/>
            <person name="Suzuki Y."/>
            <person name="Arimoto A."/>
            <person name="Ishii H."/>
            <person name="Satoh N."/>
            <person name="Nishiyama T."/>
            <person name="Hasebe M."/>
            <person name="Maruyama T."/>
            <person name="Minagawa J."/>
            <person name="Obokata J."/>
            <person name="Shigenobu S."/>
        </authorList>
    </citation>
    <scope>NUCLEOTIDE SEQUENCE [LARGE SCALE GENOMIC DNA]</scope>
</reference>
<dbReference type="InterPro" id="IPR000863">
    <property type="entry name" value="Sulfotransferase_dom"/>
</dbReference>
<dbReference type="SUPFAM" id="SSF52540">
    <property type="entry name" value="P-loop containing nucleoside triphosphate hydrolases"/>
    <property type="match status" value="1"/>
</dbReference>
<dbReference type="Pfam" id="PF00685">
    <property type="entry name" value="Sulfotransfer_1"/>
    <property type="match status" value="1"/>
</dbReference>
<dbReference type="InterPro" id="IPR051135">
    <property type="entry name" value="Gal/GlcNAc/GalNAc_ST"/>
</dbReference>
<dbReference type="InterPro" id="IPR027417">
    <property type="entry name" value="P-loop_NTPase"/>
</dbReference>
<accession>A0AAV4IT76</accession>
<evidence type="ECO:0000256" key="1">
    <source>
        <dbReference type="SAM" id="Phobius"/>
    </source>
</evidence>
<dbReference type="GO" id="GO:0001517">
    <property type="term" value="F:N-acetylglucosamine 6-O-sulfotransferase activity"/>
    <property type="evidence" value="ECO:0007669"/>
    <property type="project" value="TreeGrafter"/>
</dbReference>